<dbReference type="GO" id="GO:0005975">
    <property type="term" value="P:carbohydrate metabolic process"/>
    <property type="evidence" value="ECO:0007669"/>
    <property type="project" value="InterPro"/>
</dbReference>
<organism evidence="2 3">
    <name type="scientific">Folsomia candida</name>
    <name type="common">Springtail</name>
    <dbReference type="NCBI Taxonomy" id="158441"/>
    <lineage>
        <taxon>Eukaryota</taxon>
        <taxon>Metazoa</taxon>
        <taxon>Ecdysozoa</taxon>
        <taxon>Arthropoda</taxon>
        <taxon>Hexapoda</taxon>
        <taxon>Collembola</taxon>
        <taxon>Entomobryomorpha</taxon>
        <taxon>Isotomoidea</taxon>
        <taxon>Isotomidae</taxon>
        <taxon>Proisotominae</taxon>
        <taxon>Folsomia</taxon>
    </lineage>
</organism>
<dbReference type="Gene3D" id="1.50.10.20">
    <property type="match status" value="1"/>
</dbReference>
<accession>A0A226ERZ5</accession>
<dbReference type="Proteomes" id="UP000198287">
    <property type="component" value="Unassembled WGS sequence"/>
</dbReference>
<dbReference type="PANTHER" id="PTHR47791">
    <property type="entry name" value="MEIOTICALLY UP-REGULATED GENE 191 PROTEIN"/>
    <property type="match status" value="1"/>
</dbReference>
<protein>
    <submittedName>
        <fullName evidence="2">Uncharacterized protein</fullName>
    </submittedName>
</protein>
<dbReference type="InterPro" id="IPR008928">
    <property type="entry name" value="6-hairpin_glycosidase_sf"/>
</dbReference>
<evidence type="ECO:0000256" key="1">
    <source>
        <dbReference type="SAM" id="SignalP"/>
    </source>
</evidence>
<dbReference type="SUPFAM" id="SSF48208">
    <property type="entry name" value="Six-hairpin glycosidases"/>
    <property type="match status" value="1"/>
</dbReference>
<feature type="signal peptide" evidence="1">
    <location>
        <begin position="1"/>
        <end position="21"/>
    </location>
</feature>
<keyword evidence="3" id="KW-1185">Reference proteome</keyword>
<reference evidence="2 3" key="1">
    <citation type="submission" date="2015-12" db="EMBL/GenBank/DDBJ databases">
        <title>The genome of Folsomia candida.</title>
        <authorList>
            <person name="Faddeeva A."/>
            <person name="Derks M.F."/>
            <person name="Anvar Y."/>
            <person name="Smit S."/>
            <person name="Van Straalen N."/>
            <person name="Roelofs D."/>
        </authorList>
    </citation>
    <scope>NUCLEOTIDE SEQUENCE [LARGE SCALE GENOMIC DNA]</scope>
    <source>
        <strain evidence="2 3">VU population</strain>
        <tissue evidence="2">Whole body</tissue>
    </source>
</reference>
<dbReference type="InterPro" id="IPR053169">
    <property type="entry name" value="MUG_Protein"/>
</dbReference>
<proteinExistence type="predicted"/>
<evidence type="ECO:0000313" key="2">
    <source>
        <dbReference type="EMBL" id="OXA59356.1"/>
    </source>
</evidence>
<evidence type="ECO:0000313" key="3">
    <source>
        <dbReference type="Proteomes" id="UP000198287"/>
    </source>
</evidence>
<comment type="caution">
    <text evidence="2">The sequence shown here is derived from an EMBL/GenBank/DDBJ whole genome shotgun (WGS) entry which is preliminary data.</text>
</comment>
<dbReference type="Pfam" id="PF03663">
    <property type="entry name" value="Glyco_hydro_76"/>
    <property type="match status" value="1"/>
</dbReference>
<dbReference type="AlphaFoldDB" id="A0A226ERZ5"/>
<dbReference type="OrthoDB" id="8249190at2759"/>
<name>A0A226ERZ5_FOLCA</name>
<feature type="chain" id="PRO_5011991115" evidence="1">
    <location>
        <begin position="22"/>
        <end position="491"/>
    </location>
</feature>
<dbReference type="InterPro" id="IPR005198">
    <property type="entry name" value="Glyco_hydro_76"/>
</dbReference>
<dbReference type="OMA" id="GMINEES"/>
<dbReference type="EMBL" id="LNIX01000002">
    <property type="protein sequence ID" value="OXA59356.1"/>
    <property type="molecule type" value="Genomic_DNA"/>
</dbReference>
<gene>
    <name evidence="2" type="ORF">Fcan01_04620</name>
</gene>
<dbReference type="PANTHER" id="PTHR47791:SF3">
    <property type="entry name" value="MEIOTICALLY UP-REGULATED GENE 191 PROTEIN"/>
    <property type="match status" value="1"/>
</dbReference>
<keyword evidence="1" id="KW-0732">Signal</keyword>
<sequence length="491" mass="54314">MHSSLITLPLLALLLFVGSQAQNLHICNTHCDNRDASEVSDGARVVATSTINGREIRLIISDTDNMGFAIIINGTARDEVWLDRSFDAGLSWENGSLLGFTTIPQGVNYATTTMFNVDYDAVKGLGALRACGRGLDPSPGPLTCTEWARSNVHSETRIDAAATALMQYFNGQLWHTVGWWNGANVLTALIQYMKFTDSRTHFHVIETAYTENLDGWDGNFTSDALDDTEWWALAWIDAYDVTGNQTYLAMAQFDADYIYQYVDSVCGGGVWWSTARTYKNAITNELYIQLAAALHNRIPGDTKYLAQAIEIWEWFKQSGMINEESLINDGLRDDCTSNRDTTWTYNQGVILGALVELYRATNDSTYLSEATTIADAVLQSPILTRNGVLTEPCEYSGQVGCGDHTGGCDCNQIAFKGIFLRHLGELNRNLGSNGQGPYQAYLNRQADTTYASNRNILNQYGIHFAGPLEDINASTQQSGLEAFTATLFPRF</sequence>